<feature type="compositionally biased region" description="Low complexity" evidence="1">
    <location>
        <begin position="1"/>
        <end position="14"/>
    </location>
</feature>
<dbReference type="Gene3D" id="2.60.120.1440">
    <property type="match status" value="1"/>
</dbReference>
<dbReference type="AlphaFoldDB" id="A0A1I1UPH1"/>
<evidence type="ECO:0000256" key="1">
    <source>
        <dbReference type="SAM" id="MobiDB-lite"/>
    </source>
</evidence>
<feature type="domain" description="FecR protein" evidence="2">
    <location>
        <begin position="86"/>
        <end position="194"/>
    </location>
</feature>
<dbReference type="RefSeq" id="WP_092951218.1">
    <property type="nucleotide sequence ID" value="NZ_FOMQ01000005.1"/>
</dbReference>
<organism evidence="3 4">
    <name type="scientific">Paracidovorax konjaci</name>
    <dbReference type="NCBI Taxonomy" id="32040"/>
    <lineage>
        <taxon>Bacteria</taxon>
        <taxon>Pseudomonadati</taxon>
        <taxon>Pseudomonadota</taxon>
        <taxon>Betaproteobacteria</taxon>
        <taxon>Burkholderiales</taxon>
        <taxon>Comamonadaceae</taxon>
        <taxon>Paracidovorax</taxon>
    </lineage>
</organism>
<dbReference type="OrthoDB" id="1100567at2"/>
<accession>A0A1I1UPH1</accession>
<sequence>MAADPAPGRPARAGRSPHLPVDDALAPFADALRRHLPSPEEIERSAAARRRQGLRQRLAKAAGTGSVLAALLAAGLWWADPAWHRDTLVTAVGERRTARLPDGSEVRLHSRSRVEVALHLRSRRLALPEGEASFEVAHAPWHRWLPWLQRPFTVQAGALRVLDIGTVFQVRRHAPGPAGAPGRTDVTVLQGRVRVHPLHGGSPAVELGTGERLRVPDTASAHLPAPQRLEAAALSAATGWREGRLLLEGTPLAEAVAEMQRHHSAPIAIADAQAADQRLSGAFDLDRIDQLIDLLPRLAPVSVHRQADGRVLIASRSAGARGAP</sequence>
<name>A0A1I1UPH1_9BURK</name>
<dbReference type="STRING" id="32040.SAMN04489710_10530"/>
<protein>
    <submittedName>
        <fullName evidence="3">FecR family protein</fullName>
    </submittedName>
</protein>
<dbReference type="EMBL" id="FOMQ01000005">
    <property type="protein sequence ID" value="SFD69880.1"/>
    <property type="molecule type" value="Genomic_DNA"/>
</dbReference>
<evidence type="ECO:0000259" key="2">
    <source>
        <dbReference type="Pfam" id="PF04773"/>
    </source>
</evidence>
<dbReference type="Proteomes" id="UP000199517">
    <property type="component" value="Unassembled WGS sequence"/>
</dbReference>
<proteinExistence type="predicted"/>
<keyword evidence="4" id="KW-1185">Reference proteome</keyword>
<evidence type="ECO:0000313" key="4">
    <source>
        <dbReference type="Proteomes" id="UP000199517"/>
    </source>
</evidence>
<reference evidence="4" key="1">
    <citation type="submission" date="2016-10" db="EMBL/GenBank/DDBJ databases">
        <authorList>
            <person name="Varghese N."/>
            <person name="Submissions S."/>
        </authorList>
    </citation>
    <scope>NUCLEOTIDE SEQUENCE [LARGE SCALE GENOMIC DNA]</scope>
    <source>
        <strain evidence="4">DSM 7481</strain>
    </source>
</reference>
<dbReference type="GO" id="GO:0016989">
    <property type="term" value="F:sigma factor antagonist activity"/>
    <property type="evidence" value="ECO:0007669"/>
    <property type="project" value="TreeGrafter"/>
</dbReference>
<feature type="region of interest" description="Disordered" evidence="1">
    <location>
        <begin position="1"/>
        <end position="21"/>
    </location>
</feature>
<dbReference type="PANTHER" id="PTHR30273:SF2">
    <property type="entry name" value="PROTEIN FECR"/>
    <property type="match status" value="1"/>
</dbReference>
<dbReference type="Gene3D" id="3.55.50.30">
    <property type="match status" value="1"/>
</dbReference>
<evidence type="ECO:0000313" key="3">
    <source>
        <dbReference type="EMBL" id="SFD69880.1"/>
    </source>
</evidence>
<dbReference type="Pfam" id="PF04773">
    <property type="entry name" value="FecR"/>
    <property type="match status" value="1"/>
</dbReference>
<dbReference type="PIRSF" id="PIRSF018266">
    <property type="entry name" value="FecR"/>
    <property type="match status" value="1"/>
</dbReference>
<dbReference type="PANTHER" id="PTHR30273">
    <property type="entry name" value="PERIPLASMIC SIGNAL SENSOR AND SIGMA FACTOR ACTIVATOR FECR-RELATED"/>
    <property type="match status" value="1"/>
</dbReference>
<dbReference type="InterPro" id="IPR012373">
    <property type="entry name" value="Ferrdict_sens_TM"/>
</dbReference>
<dbReference type="InterPro" id="IPR006860">
    <property type="entry name" value="FecR"/>
</dbReference>
<gene>
    <name evidence="3" type="ORF">SAMN04489710_10530</name>
</gene>